<sequence>MSAPASPDGSGSGSVEAPRDPCWGVWVDGFGTGVRTPDEVADLVEFAHTAGLDTLVVQVTRRGDALANELPLPRADADLAPPPFDPLAAVCEAARPAGIAVHAWLAVTPVAQRAAPPSWAVPMLCRRLDGTDSDRHGIAHLDPGHPETGTTIAEIARATVANYPVDGVSLDRVRYPEVAHDDPSQHGTALWGANLVALERFRDEAGRDLEGPHDPLWQDWRRRQVGAIVDTVAEAVRGARSDATVSVNGCCHGGLGGGWVASRPYTELGQDWVGWLTEGRVDRVLAMNYRGDADDAGLVRFGDLPDDVAATTEGAAAVLAPRAALDQRWTDWAALAIRAGSSRTVLGTGCYLQSVAASAREAIRSLDLRVDGAGAGGWCGFSYRTPSRVALHDPEVAPRERARLAAALNHPR</sequence>
<organism evidence="3 4">
    <name type="scientific">Egibacter rhizosphaerae</name>
    <dbReference type="NCBI Taxonomy" id="1670831"/>
    <lineage>
        <taxon>Bacteria</taxon>
        <taxon>Bacillati</taxon>
        <taxon>Actinomycetota</taxon>
        <taxon>Nitriliruptoria</taxon>
        <taxon>Egibacterales</taxon>
        <taxon>Egibacteraceae</taxon>
        <taxon>Egibacter</taxon>
    </lineage>
</organism>
<dbReference type="PANTHER" id="PTHR43405:SF1">
    <property type="entry name" value="GLYCOSYL HYDROLASE DIGH"/>
    <property type="match status" value="1"/>
</dbReference>
<dbReference type="InterPro" id="IPR003790">
    <property type="entry name" value="GHL10"/>
</dbReference>
<protein>
    <recommendedName>
        <fullName evidence="2">Glycosyl hydrolase-like 10 domain-containing protein</fullName>
    </recommendedName>
</protein>
<gene>
    <name evidence="3" type="ORF">ER308_06470</name>
</gene>
<dbReference type="Pfam" id="PF02638">
    <property type="entry name" value="GHL10"/>
    <property type="match status" value="1"/>
</dbReference>
<evidence type="ECO:0000256" key="1">
    <source>
        <dbReference type="ARBA" id="ARBA00022729"/>
    </source>
</evidence>
<dbReference type="Gene3D" id="3.20.20.80">
    <property type="entry name" value="Glycosidases"/>
    <property type="match status" value="1"/>
</dbReference>
<keyword evidence="4" id="KW-1185">Reference proteome</keyword>
<feature type="domain" description="Glycosyl hydrolase-like 10" evidence="2">
    <location>
        <begin position="47"/>
        <end position="291"/>
    </location>
</feature>
<dbReference type="PANTHER" id="PTHR43405">
    <property type="entry name" value="GLYCOSYL HYDROLASE DIGH"/>
    <property type="match status" value="1"/>
</dbReference>
<dbReference type="EMBL" id="CP036402">
    <property type="protein sequence ID" value="QBI19218.1"/>
    <property type="molecule type" value="Genomic_DNA"/>
</dbReference>
<reference evidence="3 4" key="1">
    <citation type="submission" date="2019-01" db="EMBL/GenBank/DDBJ databases">
        <title>Egibacter rhizosphaerae EGI 80759T.</title>
        <authorList>
            <person name="Chen D.-D."/>
            <person name="Tian Y."/>
            <person name="Jiao J.-Y."/>
            <person name="Zhang X.-T."/>
            <person name="Zhang Y.-G."/>
            <person name="Zhang Y."/>
            <person name="Xiao M."/>
            <person name="Shu W.-S."/>
            <person name="Li W.-J."/>
        </authorList>
    </citation>
    <scope>NUCLEOTIDE SEQUENCE [LARGE SCALE GENOMIC DNA]</scope>
    <source>
        <strain evidence="3 4">EGI 80759</strain>
    </source>
</reference>
<keyword evidence="1" id="KW-0732">Signal</keyword>
<dbReference type="AlphaFoldDB" id="A0A411YDG0"/>
<evidence type="ECO:0000313" key="3">
    <source>
        <dbReference type="EMBL" id="QBI19218.1"/>
    </source>
</evidence>
<dbReference type="InterPro" id="IPR052177">
    <property type="entry name" value="Divisome_Glycosyl_Hydrolase"/>
</dbReference>
<evidence type="ECO:0000259" key="2">
    <source>
        <dbReference type="Pfam" id="PF02638"/>
    </source>
</evidence>
<dbReference type="RefSeq" id="WP_131154215.1">
    <property type="nucleotide sequence ID" value="NZ_CP036402.1"/>
</dbReference>
<dbReference type="Proteomes" id="UP000291469">
    <property type="component" value="Chromosome"/>
</dbReference>
<dbReference type="OrthoDB" id="9773203at2"/>
<proteinExistence type="predicted"/>
<dbReference type="InterPro" id="IPR017853">
    <property type="entry name" value="GH"/>
</dbReference>
<evidence type="ECO:0000313" key="4">
    <source>
        <dbReference type="Proteomes" id="UP000291469"/>
    </source>
</evidence>
<dbReference type="SUPFAM" id="SSF51445">
    <property type="entry name" value="(Trans)glycosidases"/>
    <property type="match status" value="1"/>
</dbReference>
<name>A0A411YDG0_9ACTN</name>
<dbReference type="KEGG" id="erz:ER308_06470"/>
<accession>A0A411YDG0</accession>